<proteinExistence type="predicted"/>
<sequence>MLLENTNPNTLVNMMLLPFWRNFVQQYGEEPYIQLLTNAFLFRKISDKDAYIQITGPPVEAKKEKQANSDIERSRIYYARPAFLNKNVPLFGFPQTRNIIQAAWIDIFNSLNCDESDFMLSQVFMCKKLNNMMKKGTEYFKKILIKASKTNTYPLLNEYCPIINNEHTPYEKVQCVFIGKQGRSILNMCLSEDYSIWINRRTQ</sequence>
<reference evidence="2" key="1">
    <citation type="journal article" date="2018" name="Nat. Microbiol.">
        <title>Leveraging single-cell genomics to expand the fungal tree of life.</title>
        <authorList>
            <person name="Ahrendt S.R."/>
            <person name="Quandt C.A."/>
            <person name="Ciobanu D."/>
            <person name="Clum A."/>
            <person name="Salamov A."/>
            <person name="Andreopoulos B."/>
            <person name="Cheng J.F."/>
            <person name="Woyke T."/>
            <person name="Pelin A."/>
            <person name="Henrissat B."/>
            <person name="Reynolds N.K."/>
            <person name="Benny G.L."/>
            <person name="Smith M.E."/>
            <person name="James T.Y."/>
            <person name="Grigoriev I.V."/>
        </authorList>
    </citation>
    <scope>NUCLEOTIDE SEQUENCE [LARGE SCALE GENOMIC DNA]</scope>
    <source>
        <strain evidence="2">CSF55</strain>
    </source>
</reference>
<evidence type="ECO:0000313" key="1">
    <source>
        <dbReference type="EMBL" id="RKP20281.1"/>
    </source>
</evidence>
<evidence type="ECO:0000313" key="2">
    <source>
        <dbReference type="Proteomes" id="UP000281549"/>
    </source>
</evidence>
<accession>A0A4P9YMU3</accession>
<protein>
    <submittedName>
        <fullName evidence="1">Uncharacterized protein</fullName>
    </submittedName>
</protein>
<gene>
    <name evidence="1" type="ORF">ROZALSC1DRAFT_21538</name>
</gene>
<dbReference type="EMBL" id="ML005088">
    <property type="protein sequence ID" value="RKP20281.1"/>
    <property type="molecule type" value="Genomic_DNA"/>
</dbReference>
<dbReference type="AlphaFoldDB" id="A0A4P9YMU3"/>
<name>A0A4P9YMU3_ROZAC</name>
<organism evidence="1 2">
    <name type="scientific">Rozella allomycis (strain CSF55)</name>
    <dbReference type="NCBI Taxonomy" id="988480"/>
    <lineage>
        <taxon>Eukaryota</taxon>
        <taxon>Fungi</taxon>
        <taxon>Fungi incertae sedis</taxon>
        <taxon>Cryptomycota</taxon>
        <taxon>Cryptomycota incertae sedis</taxon>
        <taxon>Rozella</taxon>
    </lineage>
</organism>
<dbReference type="Proteomes" id="UP000281549">
    <property type="component" value="Unassembled WGS sequence"/>
</dbReference>